<dbReference type="InterPro" id="IPR002560">
    <property type="entry name" value="Transposase_DDE"/>
</dbReference>
<evidence type="ECO:0000259" key="1">
    <source>
        <dbReference type="Pfam" id="PF01610"/>
    </source>
</evidence>
<accession>A0A450YTT7</accession>
<organism evidence="3">
    <name type="scientific">Candidatus Kentrum sp. SD</name>
    <dbReference type="NCBI Taxonomy" id="2126332"/>
    <lineage>
        <taxon>Bacteria</taxon>
        <taxon>Pseudomonadati</taxon>
        <taxon>Pseudomonadota</taxon>
        <taxon>Gammaproteobacteria</taxon>
        <taxon>Candidatus Kentrum</taxon>
    </lineage>
</organism>
<evidence type="ECO:0000313" key="2">
    <source>
        <dbReference type="EMBL" id="VFK39608.1"/>
    </source>
</evidence>
<gene>
    <name evidence="3" type="ORF">BECKSD772E_GA0070983_104613</name>
    <name evidence="2" type="ORF">BECKSD772F_GA0070984_104413</name>
</gene>
<name>A0A450YTT7_9GAMM</name>
<reference evidence="3" key="1">
    <citation type="submission" date="2019-02" db="EMBL/GenBank/DDBJ databases">
        <authorList>
            <person name="Gruber-Vodicka R. H."/>
            <person name="Seah K. B. B."/>
        </authorList>
    </citation>
    <scope>NUCLEOTIDE SEQUENCE</scope>
    <source>
        <strain evidence="3">BECK_S1320</strain>
        <strain evidence="2">BECK_S1321</strain>
    </source>
</reference>
<feature type="domain" description="Transposase IS204/IS1001/IS1096/IS1165 DDE" evidence="1">
    <location>
        <begin position="8"/>
        <end position="98"/>
    </location>
</feature>
<evidence type="ECO:0000313" key="3">
    <source>
        <dbReference type="EMBL" id="VFK44967.1"/>
    </source>
</evidence>
<dbReference type="EMBL" id="CAADFR010000044">
    <property type="protein sequence ID" value="VFK39608.1"/>
    <property type="molecule type" value="Genomic_DNA"/>
</dbReference>
<sequence>MWTVCGFRLANAWKLCGKTYGFPTGYWTELFLDDWCTKTMGSKIEPMKKVARMLRNHRRLLLNWFWAERRFSSGVVEGFNNKVKLTATRKAYGFRIYRAIEIALYHALVNLTVPKITHRFF</sequence>
<dbReference type="EMBL" id="CAADFU010000046">
    <property type="protein sequence ID" value="VFK44967.1"/>
    <property type="molecule type" value="Genomic_DNA"/>
</dbReference>
<proteinExistence type="predicted"/>
<protein>
    <submittedName>
        <fullName evidence="3">Transposase</fullName>
    </submittedName>
</protein>
<dbReference type="AlphaFoldDB" id="A0A450YTT7"/>
<dbReference type="Pfam" id="PF01610">
    <property type="entry name" value="DDE_Tnp_ISL3"/>
    <property type="match status" value="1"/>
</dbReference>